<dbReference type="Proteomes" id="UP000251889">
    <property type="component" value="Unassembled WGS sequence"/>
</dbReference>
<evidence type="ECO:0000313" key="1">
    <source>
        <dbReference type="EMBL" id="RAW00197.1"/>
    </source>
</evidence>
<dbReference type="OrthoDB" id="974455at2"/>
<evidence type="ECO:0008006" key="3">
    <source>
        <dbReference type="Google" id="ProtNLM"/>
    </source>
</evidence>
<evidence type="ECO:0000313" key="2">
    <source>
        <dbReference type="Proteomes" id="UP000251889"/>
    </source>
</evidence>
<keyword evidence="2" id="KW-1185">Reference proteome</keyword>
<organism evidence="1 2">
    <name type="scientific">Pseudochryseolinea flava</name>
    <dbReference type="NCBI Taxonomy" id="2059302"/>
    <lineage>
        <taxon>Bacteria</taxon>
        <taxon>Pseudomonadati</taxon>
        <taxon>Bacteroidota</taxon>
        <taxon>Cytophagia</taxon>
        <taxon>Cytophagales</taxon>
        <taxon>Fulvivirgaceae</taxon>
        <taxon>Pseudochryseolinea</taxon>
    </lineage>
</organism>
<dbReference type="InterPro" id="IPR005198">
    <property type="entry name" value="Glyco_hydro_76"/>
</dbReference>
<reference evidence="1 2" key="1">
    <citation type="submission" date="2018-06" db="EMBL/GenBank/DDBJ databases">
        <title>Chryseolinea flavus sp. nov., a member of the phylum Bacteroidetes isolated from soil.</title>
        <authorList>
            <person name="Li Y."/>
            <person name="Wang J."/>
        </authorList>
    </citation>
    <scope>NUCLEOTIDE SEQUENCE [LARGE SCALE GENOMIC DNA]</scope>
    <source>
        <strain evidence="1 2">SDU1-6</strain>
    </source>
</reference>
<dbReference type="InterPro" id="IPR053169">
    <property type="entry name" value="MUG_Protein"/>
</dbReference>
<dbReference type="Pfam" id="PF03663">
    <property type="entry name" value="Glyco_hydro_76"/>
    <property type="match status" value="1"/>
</dbReference>
<dbReference type="EMBL" id="QMFY01000008">
    <property type="protein sequence ID" value="RAW00197.1"/>
    <property type="molecule type" value="Genomic_DNA"/>
</dbReference>
<dbReference type="AlphaFoldDB" id="A0A364Y280"/>
<gene>
    <name evidence="1" type="ORF">DQQ10_16770</name>
</gene>
<accession>A0A364Y280</accession>
<sequence>MRKIKSKCMAAIILMSGIFISCHDEIEGVGKDAAKYTIGHDDRNARVPNSVYWERANQVHNFVVGNLLTSYNSYRANTTTNVNNAWQWYQISQILADAEMVRQADWRYAPYMNNTYAWMNNMWHGTSPLGGYFASANLNGTGAGGDKYIDDNALAGVTYLECYNVTTGTQKTNYLNSAKGTANWLMNAGVWDNTFGGGFWWNTTKPVKPTQSNGLAMQLFIRLYAITGQSYYLSWANSVKNWLEANMYDSSDGLFVWQIEANGTKRMDKFTYDNAIMIEAYLDFYNVTGDNSYRLKAINLAIKLNTKLWDGTRNVYKFNTNDPRVNPAWCGWASQAMIKLYKNDPNPAWLDYAQKNIDFLNTYNRNAANGGYYTFTNLNGTISDGRYEGVDQAWIQRINGQMAEYR</sequence>
<dbReference type="PANTHER" id="PTHR47791">
    <property type="entry name" value="MEIOTICALLY UP-REGULATED GENE 191 PROTEIN"/>
    <property type="match status" value="1"/>
</dbReference>
<dbReference type="Gene3D" id="1.50.10.20">
    <property type="match status" value="1"/>
</dbReference>
<proteinExistence type="predicted"/>
<dbReference type="SUPFAM" id="SSF48208">
    <property type="entry name" value="Six-hairpin glycosidases"/>
    <property type="match status" value="1"/>
</dbReference>
<dbReference type="GO" id="GO:0005975">
    <property type="term" value="P:carbohydrate metabolic process"/>
    <property type="evidence" value="ECO:0007669"/>
    <property type="project" value="InterPro"/>
</dbReference>
<dbReference type="InterPro" id="IPR008928">
    <property type="entry name" value="6-hairpin_glycosidase_sf"/>
</dbReference>
<protein>
    <recommendedName>
        <fullName evidence="3">Glycosyl hydrolase family 76</fullName>
    </recommendedName>
</protein>
<dbReference type="PANTHER" id="PTHR47791:SF4">
    <property type="entry name" value="(PUTATIVE SECRETED PROTEIN)-RELATED"/>
    <property type="match status" value="1"/>
</dbReference>
<name>A0A364Y280_9BACT</name>
<dbReference type="PROSITE" id="PS51257">
    <property type="entry name" value="PROKAR_LIPOPROTEIN"/>
    <property type="match status" value="1"/>
</dbReference>
<comment type="caution">
    <text evidence="1">The sequence shown here is derived from an EMBL/GenBank/DDBJ whole genome shotgun (WGS) entry which is preliminary data.</text>
</comment>